<dbReference type="CDD" id="cd01558">
    <property type="entry name" value="D-AAT_like"/>
    <property type="match status" value="1"/>
</dbReference>
<evidence type="ECO:0000256" key="7">
    <source>
        <dbReference type="ARBA" id="ARBA00022679"/>
    </source>
</evidence>
<evidence type="ECO:0000256" key="4">
    <source>
        <dbReference type="ARBA" id="ARBA00012874"/>
    </source>
</evidence>
<evidence type="ECO:0000256" key="3">
    <source>
        <dbReference type="ARBA" id="ARBA00011738"/>
    </source>
</evidence>
<name>A0ABV9DH29_9BACI</name>
<comment type="function">
    <text evidence="12">Acts on the D-isomers of alanine, leucine, aspartate, glutamate, aminobutyrate, norvaline and asparagine. The enzyme transfers an amino group from a substrate D-amino acid to the pyridoxal phosphate cofactor to form pyridoxamine and an alpha-keto acid in the first half-reaction.</text>
</comment>
<evidence type="ECO:0000256" key="1">
    <source>
        <dbReference type="ARBA" id="ARBA00001933"/>
    </source>
</evidence>
<comment type="subunit">
    <text evidence="3">Homodimer.</text>
</comment>
<dbReference type="PANTHER" id="PTHR42743">
    <property type="entry name" value="AMINO-ACID AMINOTRANSFERASE"/>
    <property type="match status" value="1"/>
</dbReference>
<comment type="similarity">
    <text evidence="2 10">Belongs to the class-IV pyridoxal-phosphate-dependent aminotransferase family.</text>
</comment>
<proteinExistence type="inferred from homology"/>
<dbReference type="InterPro" id="IPR043132">
    <property type="entry name" value="BCAT-like_C"/>
</dbReference>
<evidence type="ECO:0000256" key="6">
    <source>
        <dbReference type="ARBA" id="ARBA00022576"/>
    </source>
</evidence>
<evidence type="ECO:0000256" key="11">
    <source>
        <dbReference type="RuleBase" id="RU004516"/>
    </source>
</evidence>
<keyword evidence="7 13" id="KW-0808">Transferase</keyword>
<dbReference type="EC" id="2.6.1.21" evidence="4 12"/>
<keyword evidence="14" id="KW-1185">Reference proteome</keyword>
<comment type="cofactor">
    <cofactor evidence="1 11">
        <name>pyridoxal 5'-phosphate</name>
        <dbReference type="ChEBI" id="CHEBI:597326"/>
    </cofactor>
</comment>
<dbReference type="InterPro" id="IPR018300">
    <property type="entry name" value="Aminotrans_IV_CS"/>
</dbReference>
<dbReference type="InterPro" id="IPR043131">
    <property type="entry name" value="BCAT-like_N"/>
</dbReference>
<dbReference type="Proteomes" id="UP001595989">
    <property type="component" value="Unassembled WGS sequence"/>
</dbReference>
<dbReference type="NCBIfam" id="TIGR01121">
    <property type="entry name" value="D_amino_aminoT"/>
    <property type="match status" value="1"/>
</dbReference>
<dbReference type="GO" id="GO:0047810">
    <property type="term" value="F:D-alanine-2-oxoglutarate aminotransferase activity"/>
    <property type="evidence" value="ECO:0007669"/>
    <property type="project" value="UniProtKB-EC"/>
</dbReference>
<evidence type="ECO:0000256" key="10">
    <source>
        <dbReference type="RuleBase" id="RU004106"/>
    </source>
</evidence>
<evidence type="ECO:0000256" key="12">
    <source>
        <dbReference type="RuleBase" id="RU004520"/>
    </source>
</evidence>
<dbReference type="RefSeq" id="WP_390293658.1">
    <property type="nucleotide sequence ID" value="NZ_JBHSFU010000004.1"/>
</dbReference>
<comment type="catalytic activity">
    <reaction evidence="9 12">
        <text>D-alanine + 2-oxoglutarate = D-glutamate + pyruvate</text>
        <dbReference type="Rhea" id="RHEA:15869"/>
        <dbReference type="ChEBI" id="CHEBI:15361"/>
        <dbReference type="ChEBI" id="CHEBI:16810"/>
        <dbReference type="ChEBI" id="CHEBI:29986"/>
        <dbReference type="ChEBI" id="CHEBI:57416"/>
        <dbReference type="EC" id="2.6.1.21"/>
    </reaction>
</comment>
<sequence>MNKMLYNDQIVERENLINIEDRGYQFGDGIYEVIGVYDGKPLMLDEHLVRLERSAREVQLNLPSPANELKTKLEELVAENGLNEGIIYMQISRGAAPRWHEYPAKDVLPVTIAYTRAEERETAVEDEGATAVLAEDIRWLRCDIKTLNLLPNVMAKQKAVENNAIEAILHRGETVTEASASNVFIVKDGELYTHPADNFILNGITRRKVLQLCDSLNLKVNEETYTVDDLLKADEVFITATKLDIVPILEVDGKKIGTGKPGPVVKQLIREFRALYMDETVKKS</sequence>
<keyword evidence="6 13" id="KW-0032">Aminotransferase</keyword>
<organism evidence="13 14">
    <name type="scientific">Virgibacillus kekensis</name>
    <dbReference type="NCBI Taxonomy" id="202261"/>
    <lineage>
        <taxon>Bacteria</taxon>
        <taxon>Bacillati</taxon>
        <taxon>Bacillota</taxon>
        <taxon>Bacilli</taxon>
        <taxon>Bacillales</taxon>
        <taxon>Bacillaceae</taxon>
        <taxon>Virgibacillus</taxon>
    </lineage>
</organism>
<keyword evidence="8 11" id="KW-0663">Pyridoxal phosphate</keyword>
<dbReference type="SUPFAM" id="SSF56752">
    <property type="entry name" value="D-aminoacid aminotransferase-like PLP-dependent enzymes"/>
    <property type="match status" value="1"/>
</dbReference>
<evidence type="ECO:0000313" key="14">
    <source>
        <dbReference type="Proteomes" id="UP001595989"/>
    </source>
</evidence>
<comment type="caution">
    <text evidence="13">The sequence shown here is derived from an EMBL/GenBank/DDBJ whole genome shotgun (WGS) entry which is preliminary data.</text>
</comment>
<dbReference type="InterPro" id="IPR005784">
    <property type="entry name" value="D_amino_transT"/>
</dbReference>
<dbReference type="Gene3D" id="3.30.470.10">
    <property type="match status" value="1"/>
</dbReference>
<dbReference type="PROSITE" id="PS00770">
    <property type="entry name" value="AA_TRANSFER_CLASS_4"/>
    <property type="match status" value="1"/>
</dbReference>
<dbReference type="PANTHER" id="PTHR42743:SF10">
    <property type="entry name" value="D-ALANINE AMINOTRANSFERASE"/>
    <property type="match status" value="1"/>
</dbReference>
<dbReference type="InterPro" id="IPR050571">
    <property type="entry name" value="Class-IV_PLP-Dep_Aminotrnsfr"/>
</dbReference>
<accession>A0ABV9DH29</accession>
<evidence type="ECO:0000256" key="9">
    <source>
        <dbReference type="ARBA" id="ARBA00047911"/>
    </source>
</evidence>
<evidence type="ECO:0000256" key="2">
    <source>
        <dbReference type="ARBA" id="ARBA00009320"/>
    </source>
</evidence>
<dbReference type="InterPro" id="IPR036038">
    <property type="entry name" value="Aminotransferase-like"/>
</dbReference>
<gene>
    <name evidence="13" type="primary">dat</name>
    <name evidence="13" type="ORF">ACFO3D_05550</name>
</gene>
<evidence type="ECO:0000313" key="13">
    <source>
        <dbReference type="EMBL" id="MFC4557673.1"/>
    </source>
</evidence>
<dbReference type="InterPro" id="IPR001544">
    <property type="entry name" value="Aminotrans_IV"/>
</dbReference>
<protein>
    <recommendedName>
        <fullName evidence="5 12">D-alanine aminotransferase</fullName>
        <ecNumber evidence="4 12">2.6.1.21</ecNumber>
    </recommendedName>
</protein>
<evidence type="ECO:0000256" key="8">
    <source>
        <dbReference type="ARBA" id="ARBA00022898"/>
    </source>
</evidence>
<dbReference type="Pfam" id="PF01063">
    <property type="entry name" value="Aminotran_4"/>
    <property type="match status" value="1"/>
</dbReference>
<dbReference type="Gene3D" id="3.20.10.10">
    <property type="entry name" value="D-amino Acid Aminotransferase, subunit A, domain 2"/>
    <property type="match status" value="1"/>
</dbReference>
<evidence type="ECO:0000256" key="5">
    <source>
        <dbReference type="ARBA" id="ARBA00021779"/>
    </source>
</evidence>
<reference evidence="14" key="1">
    <citation type="journal article" date="2019" name="Int. J. Syst. Evol. Microbiol.">
        <title>The Global Catalogue of Microorganisms (GCM) 10K type strain sequencing project: providing services to taxonomists for standard genome sequencing and annotation.</title>
        <authorList>
            <consortium name="The Broad Institute Genomics Platform"/>
            <consortium name="The Broad Institute Genome Sequencing Center for Infectious Disease"/>
            <person name="Wu L."/>
            <person name="Ma J."/>
        </authorList>
    </citation>
    <scope>NUCLEOTIDE SEQUENCE [LARGE SCALE GENOMIC DNA]</scope>
    <source>
        <strain evidence="14">CGMCC 4.7426</strain>
    </source>
</reference>
<dbReference type="EMBL" id="JBHSFU010000004">
    <property type="protein sequence ID" value="MFC4557673.1"/>
    <property type="molecule type" value="Genomic_DNA"/>
</dbReference>